<dbReference type="PROSITE" id="PS51318">
    <property type="entry name" value="TAT"/>
    <property type="match status" value="1"/>
</dbReference>
<dbReference type="InterPro" id="IPR006311">
    <property type="entry name" value="TAT_signal"/>
</dbReference>
<evidence type="ECO:0000256" key="1">
    <source>
        <dbReference type="SAM" id="SignalP"/>
    </source>
</evidence>
<name>A0A515ELF3_9BURK</name>
<dbReference type="AlphaFoldDB" id="A0A515ELF3"/>
<proteinExistence type="predicted"/>
<evidence type="ECO:0008006" key="4">
    <source>
        <dbReference type="Google" id="ProtNLM"/>
    </source>
</evidence>
<reference evidence="3" key="2">
    <citation type="journal article" date="2020" name="Int. J. Syst. Evol. Microbiol.">
        <title>Genomic insights into a novel species Rhodoferax aquaticus sp. nov., isolated from freshwater.</title>
        <authorList>
            <person name="Li T."/>
            <person name="Zhuo Y."/>
            <person name="Jin C.Z."/>
            <person name="Wu X."/>
            <person name="Ko S.R."/>
            <person name="Jin F.J."/>
            <person name="Ahn C.Y."/>
            <person name="Oh H.M."/>
            <person name="Lee H.G."/>
            <person name="Jin L."/>
        </authorList>
    </citation>
    <scope>NUCLEOTIDE SEQUENCE [LARGE SCALE GENOMIC DNA]</scope>
    <source>
        <strain evidence="3">Gr-4</strain>
    </source>
</reference>
<dbReference type="EMBL" id="CP036282">
    <property type="protein sequence ID" value="QDL53500.1"/>
    <property type="molecule type" value="Genomic_DNA"/>
</dbReference>
<reference evidence="3" key="1">
    <citation type="submission" date="2019-02" db="EMBL/GenBank/DDBJ databases">
        <title>Complete genome sequence of Rhodoferax sp. Gr-4.</title>
        <authorList>
            <person name="Jin L."/>
        </authorList>
    </citation>
    <scope>NUCLEOTIDE SEQUENCE [LARGE SCALE GENOMIC DNA]</scope>
    <source>
        <strain evidence="3">Gr-4</strain>
    </source>
</reference>
<evidence type="ECO:0000313" key="3">
    <source>
        <dbReference type="Proteomes" id="UP000317365"/>
    </source>
</evidence>
<accession>A0A515ELF3</accession>
<keyword evidence="1" id="KW-0732">Signal</keyword>
<sequence>MPHTPNRRRLLGLLLGLASLVACAQNTPAPSQLPALRVIVQFQRGADFDATTFLRAVRTKTKATADYIDAVSADTHVFAFAPPLGSTYGQLLLQIGEIPNVLRVEADQKAKSSN</sequence>
<feature type="signal peptide" evidence="1">
    <location>
        <begin position="1"/>
        <end position="24"/>
    </location>
</feature>
<gene>
    <name evidence="2" type="ORF">EXZ61_04530</name>
</gene>
<evidence type="ECO:0000313" key="2">
    <source>
        <dbReference type="EMBL" id="QDL53500.1"/>
    </source>
</evidence>
<organism evidence="2 3">
    <name type="scientific">Rhodoferax aquaticus</name>
    <dbReference type="NCBI Taxonomy" id="2527691"/>
    <lineage>
        <taxon>Bacteria</taxon>
        <taxon>Pseudomonadati</taxon>
        <taxon>Pseudomonadota</taxon>
        <taxon>Betaproteobacteria</taxon>
        <taxon>Burkholderiales</taxon>
        <taxon>Comamonadaceae</taxon>
        <taxon>Rhodoferax</taxon>
    </lineage>
</organism>
<dbReference type="PROSITE" id="PS51257">
    <property type="entry name" value="PROKAR_LIPOPROTEIN"/>
    <property type="match status" value="1"/>
</dbReference>
<dbReference type="KEGG" id="rhg:EXZ61_04530"/>
<feature type="chain" id="PRO_5022119217" description="Inhibitor I9 domain-containing protein" evidence="1">
    <location>
        <begin position="25"/>
        <end position="114"/>
    </location>
</feature>
<dbReference type="RefSeq" id="WP_142809445.1">
    <property type="nucleotide sequence ID" value="NZ_CP036282.1"/>
</dbReference>
<protein>
    <recommendedName>
        <fullName evidence="4">Inhibitor I9 domain-containing protein</fullName>
    </recommendedName>
</protein>
<keyword evidence="3" id="KW-1185">Reference proteome</keyword>
<dbReference type="Proteomes" id="UP000317365">
    <property type="component" value="Chromosome"/>
</dbReference>